<name>A0A4R0P0T5_9SPHI</name>
<dbReference type="InterPro" id="IPR029058">
    <property type="entry name" value="AB_hydrolase_fold"/>
</dbReference>
<dbReference type="RefSeq" id="WP_131558599.1">
    <property type="nucleotide sequence ID" value="NZ_SJSN01000007.1"/>
</dbReference>
<protein>
    <submittedName>
        <fullName evidence="4">Alpha/beta fold hydrolase</fullName>
    </submittedName>
</protein>
<comment type="caution">
    <text evidence="4">The sequence shown here is derived from an EMBL/GenBank/DDBJ whole genome shotgun (WGS) entry which is preliminary data.</text>
</comment>
<dbReference type="AlphaFoldDB" id="A0A4R0P0T5"/>
<sequence length="231" mass="25584">MKNIHFISMLLIGLFYSCSSSDSSENIKKGNQTILTSDGVKLAVKVSGTGPACIYVHGGPGQDYLSFEKMGGSNLEKCLTMVYLDQRGSGHSQNAKDYSLERVIKDIEEVRLKLGLKKVYILSHSFGGVLAVNYAQKYPENLSGLILANSTAHFMDAKALQTQIEFGYRLLKKDTVIKENNLDALINQMLIIRKKLSANHLGYKFIADNVNTIIKVDSIESSYKRTSDFGT</sequence>
<evidence type="ECO:0000256" key="1">
    <source>
        <dbReference type="ARBA" id="ARBA00010088"/>
    </source>
</evidence>
<dbReference type="InterPro" id="IPR050266">
    <property type="entry name" value="AB_hydrolase_sf"/>
</dbReference>
<evidence type="ECO:0000313" key="4">
    <source>
        <dbReference type="EMBL" id="TCD10325.1"/>
    </source>
</evidence>
<evidence type="ECO:0000259" key="3">
    <source>
        <dbReference type="Pfam" id="PF00561"/>
    </source>
</evidence>
<dbReference type="InterPro" id="IPR000073">
    <property type="entry name" value="AB_hydrolase_1"/>
</dbReference>
<dbReference type="Gene3D" id="3.40.50.1820">
    <property type="entry name" value="alpha/beta hydrolase"/>
    <property type="match status" value="1"/>
</dbReference>
<evidence type="ECO:0000313" key="5">
    <source>
        <dbReference type="Proteomes" id="UP000291485"/>
    </source>
</evidence>
<comment type="similarity">
    <text evidence="1">Belongs to the peptidase S33 family.</text>
</comment>
<organism evidence="4 5">
    <name type="scientific">Pedobacter frigidisoli</name>
    <dbReference type="NCBI Taxonomy" id="2530455"/>
    <lineage>
        <taxon>Bacteria</taxon>
        <taxon>Pseudomonadati</taxon>
        <taxon>Bacteroidota</taxon>
        <taxon>Sphingobacteriia</taxon>
        <taxon>Sphingobacteriales</taxon>
        <taxon>Sphingobacteriaceae</taxon>
        <taxon>Pedobacter</taxon>
    </lineage>
</organism>
<accession>A0A4R0P0T5</accession>
<dbReference type="PANTHER" id="PTHR43798:SF33">
    <property type="entry name" value="HYDROLASE, PUTATIVE (AFU_ORTHOLOGUE AFUA_2G14860)-RELATED"/>
    <property type="match status" value="1"/>
</dbReference>
<dbReference type="InterPro" id="IPR002410">
    <property type="entry name" value="Peptidase_S33"/>
</dbReference>
<dbReference type="SUPFAM" id="SSF53474">
    <property type="entry name" value="alpha/beta-Hydrolases"/>
    <property type="match status" value="1"/>
</dbReference>
<dbReference type="Pfam" id="PF00561">
    <property type="entry name" value="Abhydrolase_1"/>
    <property type="match status" value="1"/>
</dbReference>
<evidence type="ECO:0000256" key="2">
    <source>
        <dbReference type="ARBA" id="ARBA00022801"/>
    </source>
</evidence>
<dbReference type="PROSITE" id="PS51257">
    <property type="entry name" value="PROKAR_LIPOPROTEIN"/>
    <property type="match status" value="1"/>
</dbReference>
<proteinExistence type="inferred from homology"/>
<dbReference type="OrthoDB" id="9796770at2"/>
<dbReference type="PANTHER" id="PTHR43798">
    <property type="entry name" value="MONOACYLGLYCEROL LIPASE"/>
    <property type="match status" value="1"/>
</dbReference>
<dbReference type="GO" id="GO:0016020">
    <property type="term" value="C:membrane"/>
    <property type="evidence" value="ECO:0007669"/>
    <property type="project" value="TreeGrafter"/>
</dbReference>
<feature type="domain" description="AB hydrolase-1" evidence="3">
    <location>
        <begin position="54"/>
        <end position="161"/>
    </location>
</feature>
<dbReference type="EMBL" id="SJSN01000007">
    <property type="protein sequence ID" value="TCD10325.1"/>
    <property type="molecule type" value="Genomic_DNA"/>
</dbReference>
<gene>
    <name evidence="4" type="ORF">EZ449_10935</name>
</gene>
<reference evidence="4 5" key="1">
    <citation type="submission" date="2019-02" db="EMBL/GenBank/DDBJ databases">
        <title>Pedobacter sp. RP-3-11 sp. nov., isolated from Arctic soil.</title>
        <authorList>
            <person name="Dahal R.H."/>
        </authorList>
    </citation>
    <scope>NUCLEOTIDE SEQUENCE [LARGE SCALE GENOMIC DNA]</scope>
    <source>
        <strain evidence="4 5">RP-3-11</strain>
    </source>
</reference>
<dbReference type="Proteomes" id="UP000291485">
    <property type="component" value="Unassembled WGS sequence"/>
</dbReference>
<dbReference type="GO" id="GO:0006508">
    <property type="term" value="P:proteolysis"/>
    <property type="evidence" value="ECO:0007669"/>
    <property type="project" value="InterPro"/>
</dbReference>
<dbReference type="PRINTS" id="PR00793">
    <property type="entry name" value="PROAMNOPTASE"/>
</dbReference>
<keyword evidence="5" id="KW-1185">Reference proteome</keyword>
<keyword evidence="2 4" id="KW-0378">Hydrolase</keyword>
<dbReference type="GO" id="GO:0008233">
    <property type="term" value="F:peptidase activity"/>
    <property type="evidence" value="ECO:0007669"/>
    <property type="project" value="InterPro"/>
</dbReference>